<evidence type="ECO:0000313" key="6">
    <source>
        <dbReference type="EMBL" id="KAA0172966.1"/>
    </source>
</evidence>
<keyword evidence="3" id="KW-0472">Membrane</keyword>
<dbReference type="EMBL" id="VLTN01000045">
    <property type="protein sequence ID" value="KAA0149253.1"/>
    <property type="molecule type" value="Genomic_DNA"/>
</dbReference>
<keyword evidence="4" id="KW-0732">Signal</keyword>
<dbReference type="Gene3D" id="2.40.10.10">
    <property type="entry name" value="Trypsin-like serine proteases"/>
    <property type="match status" value="1"/>
</dbReference>
<dbReference type="Proteomes" id="UP000323011">
    <property type="component" value="Unassembled WGS sequence"/>
</dbReference>
<feature type="chain" id="PRO_5036136868" description="Peptidase S1 domain-containing protein" evidence="4">
    <location>
        <begin position="21"/>
        <end position="536"/>
    </location>
</feature>
<keyword evidence="3" id="KW-1133">Transmembrane helix</keyword>
<keyword evidence="8" id="KW-1185">Reference proteome</keyword>
<evidence type="ECO:0000256" key="2">
    <source>
        <dbReference type="SAM" id="MobiDB-lite"/>
    </source>
</evidence>
<dbReference type="AlphaFoldDB" id="A0A5A8E5G0"/>
<evidence type="ECO:0008006" key="9">
    <source>
        <dbReference type="Google" id="ProtNLM"/>
    </source>
</evidence>
<keyword evidence="3" id="KW-0812">Transmembrane</keyword>
<organism evidence="6 7">
    <name type="scientific">Cafeteria roenbergensis</name>
    <name type="common">Marine flagellate</name>
    <dbReference type="NCBI Taxonomy" id="33653"/>
    <lineage>
        <taxon>Eukaryota</taxon>
        <taxon>Sar</taxon>
        <taxon>Stramenopiles</taxon>
        <taxon>Bigyra</taxon>
        <taxon>Opalozoa</taxon>
        <taxon>Bicosoecida</taxon>
        <taxon>Cafeteriaceae</taxon>
        <taxon>Cafeteria</taxon>
    </lineage>
</organism>
<accession>A0A5A8E5G0</accession>
<evidence type="ECO:0000256" key="4">
    <source>
        <dbReference type="SAM" id="SignalP"/>
    </source>
</evidence>
<protein>
    <recommendedName>
        <fullName evidence="9">Peptidase S1 domain-containing protein</fullName>
    </recommendedName>
</protein>
<dbReference type="EMBL" id="VLTO01000040">
    <property type="protein sequence ID" value="KAA0172966.1"/>
    <property type="molecule type" value="Genomic_DNA"/>
</dbReference>
<evidence type="ECO:0000313" key="8">
    <source>
        <dbReference type="Proteomes" id="UP000323011"/>
    </source>
</evidence>
<evidence type="ECO:0000313" key="5">
    <source>
        <dbReference type="EMBL" id="KAA0149253.1"/>
    </source>
</evidence>
<feature type="signal peptide" evidence="4">
    <location>
        <begin position="1"/>
        <end position="20"/>
    </location>
</feature>
<evidence type="ECO:0000256" key="1">
    <source>
        <dbReference type="ARBA" id="ARBA00023026"/>
    </source>
</evidence>
<sequence length="536" mass="56335">MLGAALWLGVLAAAASPAAGLIGATNEGEASAETFPGVVLLRGGAVDACTGTFVAENVVVTNGRCVVHEDDEDQPIDTGVAGEWASEETMFVNLTVWGGAGTGGGGLQYVGRASNVSWVYRTGVFGDNIAVVAIELHPEPQFSFAPIPLRTEAFVLPESGAIVGYGSDQNFVTGQGQFVDAGVHRSGPAELLEATEVFDYSGNCLLRKNGGALVLQDYNSRTFPKTCLASGDFGAALLIRNPVGDSDEFQLAAVAAQGDTFPCTTVRTYLSSVIYRQNWLIERINFFKGNPFEPIVCASATPTSTAVPTVTASPSVAASPSTTPSPIVQVLPERSINWGIIIILGLILLCLCGSACATGLYYKHRVMTGKQTAVTAEDTIDEALGERSFAKRMEGAPLAGSVPTPKTVPTPEDVDTQHILREERRVRAAEARKGREGNREAIKKQKAMQAMKKRSAAFSGEATRHVRVGGDAMHRFGGPGNGEVVHIRQQALASTAAQKPQPGSNEHRYQGTGPKLTNAAPGSPVGATARRDLAAV</sequence>
<keyword evidence="1" id="KW-0843">Virulence</keyword>
<gene>
    <name evidence="6" type="ORF">FNF27_05603</name>
    <name evidence="5" type="ORF">FNF29_06140</name>
</gene>
<feature type="transmembrane region" description="Helical" evidence="3">
    <location>
        <begin position="338"/>
        <end position="362"/>
    </location>
</feature>
<dbReference type="InterPro" id="IPR009003">
    <property type="entry name" value="Peptidase_S1_PA"/>
</dbReference>
<feature type="region of interest" description="Disordered" evidence="2">
    <location>
        <begin position="492"/>
        <end position="536"/>
    </location>
</feature>
<comment type="caution">
    <text evidence="6">The sequence shown here is derived from an EMBL/GenBank/DDBJ whole genome shotgun (WGS) entry which is preliminary data.</text>
</comment>
<feature type="compositionally biased region" description="Polar residues" evidence="2">
    <location>
        <begin position="492"/>
        <end position="504"/>
    </location>
</feature>
<name>A0A5A8E5G0_CAFRO</name>
<dbReference type="Proteomes" id="UP000322899">
    <property type="component" value="Unassembled WGS sequence"/>
</dbReference>
<reference evidence="7 8" key="1">
    <citation type="submission" date="2019-07" db="EMBL/GenBank/DDBJ databases">
        <title>Genomes of Cafeteria roenbergensis.</title>
        <authorList>
            <person name="Fischer M.G."/>
            <person name="Hackl T."/>
            <person name="Roman M."/>
        </authorList>
    </citation>
    <scope>NUCLEOTIDE SEQUENCE [LARGE SCALE GENOMIC DNA]</scope>
    <source>
        <strain evidence="5 8">BVI</strain>
        <strain evidence="6 7">E4-10P</strain>
    </source>
</reference>
<proteinExistence type="predicted"/>
<evidence type="ECO:0000256" key="3">
    <source>
        <dbReference type="SAM" id="Phobius"/>
    </source>
</evidence>
<dbReference type="SUPFAM" id="SSF50494">
    <property type="entry name" value="Trypsin-like serine proteases"/>
    <property type="match status" value="1"/>
</dbReference>
<evidence type="ECO:0000313" key="7">
    <source>
        <dbReference type="Proteomes" id="UP000322899"/>
    </source>
</evidence>
<dbReference type="InterPro" id="IPR043504">
    <property type="entry name" value="Peptidase_S1_PA_chymotrypsin"/>
</dbReference>